<gene>
    <name evidence="1" type="ORF">ALEPTO_LOCUS5652</name>
</gene>
<dbReference type="EMBL" id="CAJVPS010001653">
    <property type="protein sequence ID" value="CAG8546210.1"/>
    <property type="molecule type" value="Genomic_DNA"/>
</dbReference>
<evidence type="ECO:0000313" key="2">
    <source>
        <dbReference type="Proteomes" id="UP000789508"/>
    </source>
</evidence>
<proteinExistence type="predicted"/>
<reference evidence="1" key="1">
    <citation type="submission" date="2021-06" db="EMBL/GenBank/DDBJ databases">
        <authorList>
            <person name="Kallberg Y."/>
            <person name="Tangrot J."/>
            <person name="Rosling A."/>
        </authorList>
    </citation>
    <scope>NUCLEOTIDE SEQUENCE</scope>
    <source>
        <strain evidence="1">FL130A</strain>
    </source>
</reference>
<evidence type="ECO:0000313" key="1">
    <source>
        <dbReference type="EMBL" id="CAG8546210.1"/>
    </source>
</evidence>
<keyword evidence="2" id="KW-1185">Reference proteome</keyword>
<sequence>MSSENLVNVCVNDDDPILIKLQNLQKYDELELDWVEVVKKIHLNVVYFSQMMGQDLPREKRFNIRRLNWQDKLI</sequence>
<accession>A0A9N9AXW6</accession>
<organism evidence="1 2">
    <name type="scientific">Ambispora leptoticha</name>
    <dbReference type="NCBI Taxonomy" id="144679"/>
    <lineage>
        <taxon>Eukaryota</taxon>
        <taxon>Fungi</taxon>
        <taxon>Fungi incertae sedis</taxon>
        <taxon>Mucoromycota</taxon>
        <taxon>Glomeromycotina</taxon>
        <taxon>Glomeromycetes</taxon>
        <taxon>Archaeosporales</taxon>
        <taxon>Ambisporaceae</taxon>
        <taxon>Ambispora</taxon>
    </lineage>
</organism>
<dbReference type="Proteomes" id="UP000789508">
    <property type="component" value="Unassembled WGS sequence"/>
</dbReference>
<name>A0A9N9AXW6_9GLOM</name>
<dbReference type="AlphaFoldDB" id="A0A9N9AXW6"/>
<protein>
    <submittedName>
        <fullName evidence="1">14462_t:CDS:1</fullName>
    </submittedName>
</protein>
<comment type="caution">
    <text evidence="1">The sequence shown here is derived from an EMBL/GenBank/DDBJ whole genome shotgun (WGS) entry which is preliminary data.</text>
</comment>